<dbReference type="InterPro" id="IPR003115">
    <property type="entry name" value="ParB_N"/>
</dbReference>
<dbReference type="Gene3D" id="3.90.1530.10">
    <property type="entry name" value="Conserved hypothetical protein from pyrococcus furiosus pfu- 392566-001, ParB domain"/>
    <property type="match status" value="1"/>
</dbReference>
<reference evidence="3 4" key="1">
    <citation type="submission" date="2016-06" db="EMBL/GenBank/DDBJ databases">
        <authorList>
            <person name="Kjaerup R.B."/>
            <person name="Dalgaard T.S."/>
            <person name="Juul-Madsen H.R."/>
        </authorList>
    </citation>
    <scope>NUCLEOTIDE SEQUENCE [LARGE SCALE GENOMIC DNA]</scope>
    <source>
        <strain evidence="3 4">DSM 43904</strain>
    </source>
</reference>
<proteinExistence type="predicted"/>
<dbReference type="AlphaFoldDB" id="A0A1C5HKQ1"/>
<evidence type="ECO:0000313" key="3">
    <source>
        <dbReference type="EMBL" id="SCG46590.1"/>
    </source>
</evidence>
<dbReference type="SUPFAM" id="SSF110849">
    <property type="entry name" value="ParB/Sulfiredoxin"/>
    <property type="match status" value="1"/>
</dbReference>
<accession>A0A1C5HKQ1</accession>
<dbReference type="Proteomes" id="UP000198217">
    <property type="component" value="Chromosome I"/>
</dbReference>
<evidence type="ECO:0000313" key="4">
    <source>
        <dbReference type="Proteomes" id="UP000198217"/>
    </source>
</evidence>
<dbReference type="SMART" id="SM00470">
    <property type="entry name" value="ParB"/>
    <property type="match status" value="1"/>
</dbReference>
<organism evidence="3 4">
    <name type="scientific">Micromonospora echinaurantiaca</name>
    <dbReference type="NCBI Taxonomy" id="47857"/>
    <lineage>
        <taxon>Bacteria</taxon>
        <taxon>Bacillati</taxon>
        <taxon>Actinomycetota</taxon>
        <taxon>Actinomycetes</taxon>
        <taxon>Micromonosporales</taxon>
        <taxon>Micromonosporaceae</taxon>
        <taxon>Micromonospora</taxon>
    </lineage>
</organism>
<feature type="domain" description="ParB-like N-terminal" evidence="2">
    <location>
        <begin position="38"/>
        <end position="122"/>
    </location>
</feature>
<dbReference type="InterPro" id="IPR036086">
    <property type="entry name" value="ParB/Sulfiredoxin_sf"/>
</dbReference>
<protein>
    <submittedName>
        <fullName evidence="3">Chromosome segregation protein Spo0J, contains ParB-like nuclease domain</fullName>
    </submittedName>
</protein>
<feature type="compositionally biased region" description="Pro residues" evidence="1">
    <location>
        <begin position="20"/>
        <end position="33"/>
    </location>
</feature>
<keyword evidence="4" id="KW-1185">Reference proteome</keyword>
<feature type="compositionally biased region" description="Basic and acidic residues" evidence="1">
    <location>
        <begin position="226"/>
        <end position="239"/>
    </location>
</feature>
<sequence length="350" mass="38583">MPAHQLMPTSSAATEAKRPMQPPRIPKPSPSPENHPVTMLPISKLLPADSPRLSGEDVQHVRMLADSDADLPPILVHRQTLRVIDGMHRLRAAVLRGQEEIACRLFEGGEDAAFVIAVETNIAHGLPLSLADREAAAARILRSHPQWSDRAIAAVTGLSAKTVGVIRRGATVDQPQLHSRIGRDGRVRPVNGADGRRRAGELFALRPDASLREVARRAGISPGTARDVRERIRRGEDPIPPRQRGNRPRPEPPSPERELRRLMSVRGGPLRDRETILRNLRRDPSVRFTDSGRSLLRWLDARATSPDGWETVVHSIAPHCAYAIADLACAIAEEWVAVAEHLRQRAENSA</sequence>
<feature type="region of interest" description="Disordered" evidence="1">
    <location>
        <begin position="216"/>
        <end position="256"/>
    </location>
</feature>
<dbReference type="EMBL" id="LT607750">
    <property type="protein sequence ID" value="SCG46590.1"/>
    <property type="molecule type" value="Genomic_DNA"/>
</dbReference>
<evidence type="ECO:0000259" key="2">
    <source>
        <dbReference type="SMART" id="SM00470"/>
    </source>
</evidence>
<name>A0A1C5HKQ1_9ACTN</name>
<feature type="region of interest" description="Disordered" evidence="1">
    <location>
        <begin position="1"/>
        <end position="38"/>
    </location>
</feature>
<evidence type="ECO:0000256" key="1">
    <source>
        <dbReference type="SAM" id="MobiDB-lite"/>
    </source>
</evidence>
<gene>
    <name evidence="3" type="ORF">GA0070609_1802</name>
</gene>